<accession>A0A6G0HG24</accession>
<sequence length="306" mass="34671">MPNKPAKYGIKRWAACDAKSSYAWNMQVYTGTLPGAASEKNQGMCVVLEMSEGLQGHNITCDNFFTSYQLGDELQKRKLTMLGTVRRNKPELPSEILKMQGRPLHSSIFVFTEKATVVSYCPKRNNNVLVLSTMHTDASLSTREDMKPQMILDYNFTKGGVDNLDKVTATYSCQRKTARWPLVIFYNIVDVSAYNAYVLWTEINQQWNAGKLYQRRLFLEELSKALKIQRRTRPARSSAATAVIEKFKLRSSNQSAMDPVDTGVKKRKRCQVSAPPERTASTSCVKCKNYICRKHTVTFCPSCGEN</sequence>
<organism evidence="2 3">
    <name type="scientific">Larimichthys crocea</name>
    <name type="common">Large yellow croaker</name>
    <name type="synonym">Pseudosciaena crocea</name>
    <dbReference type="NCBI Taxonomy" id="215358"/>
    <lineage>
        <taxon>Eukaryota</taxon>
        <taxon>Metazoa</taxon>
        <taxon>Chordata</taxon>
        <taxon>Craniata</taxon>
        <taxon>Vertebrata</taxon>
        <taxon>Euteleostomi</taxon>
        <taxon>Actinopterygii</taxon>
        <taxon>Neopterygii</taxon>
        <taxon>Teleostei</taxon>
        <taxon>Neoteleostei</taxon>
        <taxon>Acanthomorphata</taxon>
        <taxon>Eupercaria</taxon>
        <taxon>Sciaenidae</taxon>
        <taxon>Larimichthys</taxon>
    </lineage>
</organism>
<proteinExistence type="predicted"/>
<feature type="domain" description="PiggyBac transposable element-derived protein" evidence="1">
    <location>
        <begin position="1"/>
        <end position="197"/>
    </location>
</feature>
<evidence type="ECO:0000313" key="2">
    <source>
        <dbReference type="EMBL" id="KAE8278154.1"/>
    </source>
</evidence>
<dbReference type="PANTHER" id="PTHR46599:SF6">
    <property type="entry name" value="DUAL SPECIFICITY PHOSPHATASE 26"/>
    <property type="match status" value="1"/>
</dbReference>
<reference evidence="2 3" key="1">
    <citation type="submission" date="2019-07" db="EMBL/GenBank/DDBJ databases">
        <title>Chromosome genome assembly for large yellow croaker.</title>
        <authorList>
            <person name="Xiao S."/>
        </authorList>
    </citation>
    <scope>NUCLEOTIDE SEQUENCE [LARGE SCALE GENOMIC DNA]</scope>
    <source>
        <strain evidence="2">JMULYC20181020</strain>
        <tissue evidence="2">Muscle</tissue>
    </source>
</reference>
<dbReference type="Pfam" id="PF13843">
    <property type="entry name" value="DDE_Tnp_1_7"/>
    <property type="match status" value="1"/>
</dbReference>
<dbReference type="EMBL" id="REGW02000031">
    <property type="protein sequence ID" value="KAE8278154.1"/>
    <property type="molecule type" value="Genomic_DNA"/>
</dbReference>
<gene>
    <name evidence="2" type="ORF">D5F01_LYC23770</name>
</gene>
<comment type="caution">
    <text evidence="2">The sequence shown here is derived from an EMBL/GenBank/DDBJ whole genome shotgun (WGS) entry which is preliminary data.</text>
</comment>
<dbReference type="InterPro" id="IPR029526">
    <property type="entry name" value="PGBD"/>
</dbReference>
<evidence type="ECO:0000259" key="1">
    <source>
        <dbReference type="Pfam" id="PF13843"/>
    </source>
</evidence>
<evidence type="ECO:0000313" key="3">
    <source>
        <dbReference type="Proteomes" id="UP000424527"/>
    </source>
</evidence>
<dbReference type="Proteomes" id="UP000424527">
    <property type="component" value="Unassembled WGS sequence"/>
</dbReference>
<protein>
    <recommendedName>
        <fullName evidence="1">PiggyBac transposable element-derived protein domain-containing protein</fullName>
    </recommendedName>
</protein>
<keyword evidence="3" id="KW-1185">Reference proteome</keyword>
<name>A0A6G0HG24_LARCR</name>
<dbReference type="AlphaFoldDB" id="A0A6G0HG24"/>
<dbReference type="PANTHER" id="PTHR46599">
    <property type="entry name" value="PIGGYBAC TRANSPOSABLE ELEMENT-DERIVED PROTEIN 4"/>
    <property type="match status" value="1"/>
</dbReference>